<feature type="transmembrane region" description="Helical" evidence="7">
    <location>
        <begin position="6"/>
        <end position="28"/>
    </location>
</feature>
<dbReference type="PANTHER" id="PTHR43327">
    <property type="entry name" value="STOMATIN-LIKE PROTEIN 2, MITOCHONDRIAL"/>
    <property type="match status" value="1"/>
</dbReference>
<evidence type="ECO:0000256" key="7">
    <source>
        <dbReference type="SAM" id="Phobius"/>
    </source>
</evidence>
<evidence type="ECO:0000259" key="8">
    <source>
        <dbReference type="SMART" id="SM00244"/>
    </source>
</evidence>
<evidence type="ECO:0000313" key="10">
    <source>
        <dbReference type="Proteomes" id="UP000437748"/>
    </source>
</evidence>
<dbReference type="PROSITE" id="PS01270">
    <property type="entry name" value="BAND_7"/>
    <property type="match status" value="1"/>
</dbReference>
<accession>A0A6N6VT18</accession>
<dbReference type="InterPro" id="IPR001972">
    <property type="entry name" value="Stomatin_HflK_fam"/>
</dbReference>
<dbReference type="InterPro" id="IPR001107">
    <property type="entry name" value="Band_7"/>
</dbReference>
<dbReference type="InterPro" id="IPR050710">
    <property type="entry name" value="Band7/mec-2_domain"/>
</dbReference>
<dbReference type="EMBL" id="WFLM01000002">
    <property type="protein sequence ID" value="KAB8039475.1"/>
    <property type="molecule type" value="Genomic_DNA"/>
</dbReference>
<keyword evidence="10" id="KW-1185">Reference proteome</keyword>
<dbReference type="AlphaFoldDB" id="A0A6N6VT18"/>
<name>A0A6N6VT18_9BACT</name>
<keyword evidence="5 7" id="KW-1133">Transmembrane helix</keyword>
<dbReference type="Pfam" id="PF01145">
    <property type="entry name" value="Band_7"/>
    <property type="match status" value="1"/>
</dbReference>
<evidence type="ECO:0000313" key="9">
    <source>
        <dbReference type="EMBL" id="KAB8039475.1"/>
    </source>
</evidence>
<dbReference type="InterPro" id="IPR018080">
    <property type="entry name" value="Band_7/stomatin-like_CS"/>
</dbReference>
<evidence type="ECO:0000256" key="2">
    <source>
        <dbReference type="ARBA" id="ARBA00008164"/>
    </source>
</evidence>
<dbReference type="GO" id="GO:0098552">
    <property type="term" value="C:side of membrane"/>
    <property type="evidence" value="ECO:0007669"/>
    <property type="project" value="UniProtKB-ARBA"/>
</dbReference>
<reference evidence="9 10" key="1">
    <citation type="submission" date="2019-10" db="EMBL/GenBank/DDBJ databases">
        <title>New species of Slilvanegrellaceae.</title>
        <authorList>
            <person name="Pitt A."/>
            <person name="Hahn M.W."/>
        </authorList>
    </citation>
    <scope>NUCLEOTIDE SEQUENCE [LARGE SCALE GENOMIC DNA]</scope>
    <source>
        <strain evidence="9 10">SP-Ram-0.45-NSY-1</strain>
    </source>
</reference>
<keyword evidence="4 7" id="KW-0812">Transmembrane</keyword>
<dbReference type="FunFam" id="3.30.479.30:FF:000004">
    <property type="entry name" value="Putative membrane protease family, stomatin"/>
    <property type="match status" value="1"/>
</dbReference>
<organism evidence="9 10">
    <name type="scientific">Silvanigrella paludirubra</name>
    <dbReference type="NCBI Taxonomy" id="2499159"/>
    <lineage>
        <taxon>Bacteria</taxon>
        <taxon>Pseudomonadati</taxon>
        <taxon>Bdellovibrionota</taxon>
        <taxon>Oligoflexia</taxon>
        <taxon>Silvanigrellales</taxon>
        <taxon>Silvanigrellaceae</taxon>
        <taxon>Silvanigrella</taxon>
    </lineage>
</organism>
<dbReference type="Proteomes" id="UP000437748">
    <property type="component" value="Unassembled WGS sequence"/>
</dbReference>
<keyword evidence="6 7" id="KW-0472">Membrane</keyword>
<dbReference type="CDD" id="cd08829">
    <property type="entry name" value="SPFH_paraslipin"/>
    <property type="match status" value="1"/>
</dbReference>
<dbReference type="Gene3D" id="3.30.479.30">
    <property type="entry name" value="Band 7 domain"/>
    <property type="match status" value="1"/>
</dbReference>
<dbReference type="InterPro" id="IPR036013">
    <property type="entry name" value="Band_7/SPFH_dom_sf"/>
</dbReference>
<evidence type="ECO:0000256" key="1">
    <source>
        <dbReference type="ARBA" id="ARBA00004167"/>
    </source>
</evidence>
<evidence type="ECO:0000256" key="4">
    <source>
        <dbReference type="ARBA" id="ARBA00022692"/>
    </source>
</evidence>
<evidence type="ECO:0000256" key="3">
    <source>
        <dbReference type="ARBA" id="ARBA00017055"/>
    </source>
</evidence>
<comment type="similarity">
    <text evidence="2">Belongs to the band 7/mec-2 family.</text>
</comment>
<comment type="caution">
    <text evidence="9">The sequence shown here is derived from an EMBL/GenBank/DDBJ whole genome shotgun (WGS) entry which is preliminary data.</text>
</comment>
<proteinExistence type="inferred from homology"/>
<evidence type="ECO:0000256" key="6">
    <source>
        <dbReference type="ARBA" id="ARBA00023136"/>
    </source>
</evidence>
<gene>
    <name evidence="9" type="ORF">GCL60_04260</name>
</gene>
<comment type="subcellular location">
    <subcellularLocation>
        <location evidence="1">Membrane</location>
        <topology evidence="1">Single-pass membrane protein</topology>
    </subcellularLocation>
</comment>
<evidence type="ECO:0000256" key="5">
    <source>
        <dbReference type="ARBA" id="ARBA00022989"/>
    </source>
</evidence>
<dbReference type="SUPFAM" id="SSF117892">
    <property type="entry name" value="Band 7/SPFH domain"/>
    <property type="match status" value="1"/>
</dbReference>
<protein>
    <recommendedName>
        <fullName evidence="3">Protein QmcA</fullName>
    </recommendedName>
</protein>
<dbReference type="SMART" id="SM00244">
    <property type="entry name" value="PHB"/>
    <property type="match status" value="1"/>
</dbReference>
<sequence length="343" mass="38131">MEGFSLLPIFLLLAIVFLVIIIFTKYVIVIRQQECVIVERLGKFHTILNSGLNILIPFVDQSRQILWSRNGMITNVDRIDLREVVIDIPEQKVITKDNVGIIVDAIIYVQITDVKRAAYEIQSLPWAVAQLTQTTLRSLVGEMDLDHTLSSRDVINSRLKIVLDEATDKWGLKVNRVELKNVSPPPDVQMAMEKQMQAERERRANVLTAEGSKQSQILNAEGEKRSRIEHSEGEKQEKINQALGDKEATIARAIGQAQAIEDVAAAQAKSIELIKGAFGSPDVAANYLIAMEYLKRFGEMTHKNTDKVFIPYEATAVLSSLGAVGDIMGKVASNAGSNIPLRK</sequence>
<dbReference type="PRINTS" id="PR00721">
    <property type="entry name" value="STOMATIN"/>
</dbReference>
<dbReference type="RefSeq" id="WP_153418700.1">
    <property type="nucleotide sequence ID" value="NZ_WFLM01000002.1"/>
</dbReference>
<dbReference type="PANTHER" id="PTHR43327:SF10">
    <property type="entry name" value="STOMATIN-LIKE PROTEIN 2, MITOCHONDRIAL"/>
    <property type="match status" value="1"/>
</dbReference>
<dbReference type="GO" id="GO:0005886">
    <property type="term" value="C:plasma membrane"/>
    <property type="evidence" value="ECO:0007669"/>
    <property type="project" value="UniProtKB-ARBA"/>
</dbReference>
<dbReference type="OrthoDB" id="9809197at2"/>
<feature type="domain" description="Band 7" evidence="8">
    <location>
        <begin position="25"/>
        <end position="196"/>
    </location>
</feature>